<name>A0AA88KVF8_ARTSF</name>
<organism evidence="1 2">
    <name type="scientific">Artemia franciscana</name>
    <name type="common">Brine shrimp</name>
    <name type="synonym">Artemia sanfranciscana</name>
    <dbReference type="NCBI Taxonomy" id="6661"/>
    <lineage>
        <taxon>Eukaryota</taxon>
        <taxon>Metazoa</taxon>
        <taxon>Ecdysozoa</taxon>
        <taxon>Arthropoda</taxon>
        <taxon>Crustacea</taxon>
        <taxon>Branchiopoda</taxon>
        <taxon>Anostraca</taxon>
        <taxon>Artemiidae</taxon>
        <taxon>Artemia</taxon>
    </lineage>
</organism>
<dbReference type="AlphaFoldDB" id="A0AA88KVF8"/>
<comment type="caution">
    <text evidence="1">The sequence shown here is derived from an EMBL/GenBank/DDBJ whole genome shotgun (WGS) entry which is preliminary data.</text>
</comment>
<dbReference type="EMBL" id="JAVRJZ010000078">
    <property type="protein sequence ID" value="KAK2703766.1"/>
    <property type="molecule type" value="Genomic_DNA"/>
</dbReference>
<accession>A0AA88KVF8</accession>
<protein>
    <submittedName>
        <fullName evidence="1">Uncharacterized protein</fullName>
    </submittedName>
</protein>
<keyword evidence="2" id="KW-1185">Reference proteome</keyword>
<dbReference type="Proteomes" id="UP001187531">
    <property type="component" value="Unassembled WGS sequence"/>
</dbReference>
<proteinExistence type="predicted"/>
<evidence type="ECO:0000313" key="2">
    <source>
        <dbReference type="Proteomes" id="UP001187531"/>
    </source>
</evidence>
<gene>
    <name evidence="1" type="ORF">QYM36_017898</name>
</gene>
<sequence length="167" mass="19263">MLIVKLMNTLFGDFKDARRRAEEIQDELSSLRDIDVIDKNSYCPRPKVLEGLYKRLEGISSVLKAIRQIENHQNIVLSFASVFENRQISVLSSASVLVQKVLAAEQIRVENLQEEYGCLILQIKKIKARQVDVEKQIEKEKFEMDQKLLRQKQFCLASEGNLDSIHS</sequence>
<evidence type="ECO:0000313" key="1">
    <source>
        <dbReference type="EMBL" id="KAK2703766.1"/>
    </source>
</evidence>
<reference evidence="1" key="1">
    <citation type="submission" date="2023-07" db="EMBL/GenBank/DDBJ databases">
        <title>Chromosome-level genome assembly of Artemia franciscana.</title>
        <authorList>
            <person name="Jo E."/>
        </authorList>
    </citation>
    <scope>NUCLEOTIDE SEQUENCE</scope>
    <source>
        <tissue evidence="1">Whole body</tissue>
    </source>
</reference>